<keyword evidence="2" id="KW-0472">Membrane</keyword>
<evidence type="ECO:0000259" key="3">
    <source>
        <dbReference type="PROSITE" id="PS00022"/>
    </source>
</evidence>
<feature type="domain" description="EGF-like" evidence="3">
    <location>
        <begin position="142"/>
        <end position="153"/>
    </location>
</feature>
<keyword evidence="4" id="KW-1185">Reference proteome</keyword>
<reference evidence="5" key="1">
    <citation type="submission" date="2025-08" db="UniProtKB">
        <authorList>
            <consortium name="RefSeq"/>
        </authorList>
    </citation>
    <scope>IDENTIFICATION</scope>
</reference>
<protein>
    <submittedName>
        <fullName evidence="5">Mucin-3B-like</fullName>
    </submittedName>
</protein>
<evidence type="ECO:0000313" key="5">
    <source>
        <dbReference type="RefSeq" id="XP_031436119.1"/>
    </source>
</evidence>
<dbReference type="InterPro" id="IPR000742">
    <property type="entry name" value="EGF"/>
</dbReference>
<gene>
    <name evidence="5" type="primary">LOC105896322</name>
</gene>
<feature type="compositionally biased region" description="Polar residues" evidence="1">
    <location>
        <begin position="446"/>
        <end position="473"/>
    </location>
</feature>
<dbReference type="RefSeq" id="XP_031436119.1">
    <property type="nucleotide sequence ID" value="XM_031580259.2"/>
</dbReference>
<dbReference type="AlphaFoldDB" id="A0A6P8G9R7"/>
<dbReference type="PANTHER" id="PTHR37999:SF2">
    <property type="entry name" value="MUCIN-17"/>
    <property type="match status" value="1"/>
</dbReference>
<feature type="transmembrane region" description="Helical" evidence="2">
    <location>
        <begin position="393"/>
        <end position="417"/>
    </location>
</feature>
<feature type="compositionally biased region" description="Polar residues" evidence="1">
    <location>
        <begin position="1"/>
        <end position="19"/>
    </location>
</feature>
<organism evidence="4 5">
    <name type="scientific">Clupea harengus</name>
    <name type="common">Atlantic herring</name>
    <dbReference type="NCBI Taxonomy" id="7950"/>
    <lineage>
        <taxon>Eukaryota</taxon>
        <taxon>Metazoa</taxon>
        <taxon>Chordata</taxon>
        <taxon>Craniata</taxon>
        <taxon>Vertebrata</taxon>
        <taxon>Euteleostomi</taxon>
        <taxon>Actinopterygii</taxon>
        <taxon>Neopterygii</taxon>
        <taxon>Teleostei</taxon>
        <taxon>Clupei</taxon>
        <taxon>Clupeiformes</taxon>
        <taxon>Clupeoidei</taxon>
        <taxon>Clupeidae</taxon>
        <taxon>Clupea</taxon>
    </lineage>
</organism>
<name>A0A6P8G9R7_CLUHA</name>
<dbReference type="GeneID" id="105896322"/>
<dbReference type="KEGG" id="char:105896322"/>
<dbReference type="Proteomes" id="UP000515152">
    <property type="component" value="Chromosome 14"/>
</dbReference>
<keyword evidence="2" id="KW-0812">Transmembrane</keyword>
<evidence type="ECO:0000313" key="4">
    <source>
        <dbReference type="Proteomes" id="UP000515152"/>
    </source>
</evidence>
<proteinExistence type="predicted"/>
<feature type="compositionally biased region" description="Polar residues" evidence="1">
    <location>
        <begin position="543"/>
        <end position="554"/>
    </location>
</feature>
<evidence type="ECO:0000256" key="1">
    <source>
        <dbReference type="SAM" id="MobiDB-lite"/>
    </source>
</evidence>
<feature type="compositionally biased region" description="Low complexity" evidence="1">
    <location>
        <begin position="20"/>
        <end position="123"/>
    </location>
</feature>
<keyword evidence="2" id="KW-1133">Transmembrane helix</keyword>
<dbReference type="OrthoDB" id="7493297at2759"/>
<feature type="region of interest" description="Disordered" evidence="1">
    <location>
        <begin position="1"/>
        <end position="138"/>
    </location>
</feature>
<feature type="region of interest" description="Disordered" evidence="1">
    <location>
        <begin position="443"/>
        <end position="554"/>
    </location>
</feature>
<dbReference type="PANTHER" id="PTHR37999">
    <property type="entry name" value="MUCIN-17"/>
    <property type="match status" value="1"/>
</dbReference>
<accession>A0A6P8G9R7</accession>
<sequence length="554" mass="59395">MTVLTSTSEGVSTTGQVTNPTASATSPISKPTTSTSEGTSTNDPSTDTTGSGTSAWSSPSTSTPFPASTTPTSTPTPANTTPMSTSTTATSTMSTSSPTPTTMTSTLSPTPVSTTPTTTSTTTQKPIQCENGGTPNEDNRSCLCPPLFTGRTCAVINSIISPETLKRTVQTTIEVKKMFIPEYEDITSNEYKTFSKTFKDEMTAIYANKVINFKEVVNITLKASTGGASRTRRTLFSGISVKDTTSKNVSASHDIVVEVPNDKESEEAFDETFEQVKETLDAVGNCSTPANITGCPSFGVGKVEPPTPVALNESAFCRSEVEPGFEKYFSPVQVNGKLTCISPCEPAHPQPKGCQNDGTCEVLREGPTCYCRHTEQNWYLGSDCSYPVHKVGFYAGLGACAALLVASVGVLSACVILKHRKQNRENDMKNELVNQWMEDDFEWPTSGRTSHTPSAGANANPAYQSGSLYTQQGLGLPGLQSRPAPGQMRARTDPHWASLQQGPSHRTDPHWAPLQQGPSHRTDPHWAPLQQGPSHRTDPHWTSLRTPSISSFDI</sequence>
<evidence type="ECO:0000256" key="2">
    <source>
        <dbReference type="SAM" id="Phobius"/>
    </source>
</evidence>
<dbReference type="PROSITE" id="PS00022">
    <property type="entry name" value="EGF_1"/>
    <property type="match status" value="1"/>
</dbReference>
<dbReference type="InterPro" id="IPR053311">
    <property type="entry name" value="Mucosal_Integrity_Assoc"/>
</dbReference>
<dbReference type="Gene3D" id="2.10.25.10">
    <property type="entry name" value="Laminin"/>
    <property type="match status" value="1"/>
</dbReference>